<dbReference type="AlphaFoldDB" id="A0AAE4AZH4"/>
<keyword evidence="1" id="KW-1133">Transmembrane helix</keyword>
<keyword evidence="3" id="KW-1185">Reference proteome</keyword>
<dbReference type="RefSeq" id="WP_307242007.1">
    <property type="nucleotide sequence ID" value="NZ_JAUSUZ010000001.1"/>
</dbReference>
<evidence type="ECO:0000313" key="3">
    <source>
        <dbReference type="Proteomes" id="UP001240236"/>
    </source>
</evidence>
<evidence type="ECO:0000313" key="2">
    <source>
        <dbReference type="EMBL" id="MDQ0367756.1"/>
    </source>
</evidence>
<protein>
    <submittedName>
        <fullName evidence="2">Uncharacterized protein</fullName>
    </submittedName>
</protein>
<dbReference type="Proteomes" id="UP001240236">
    <property type="component" value="Unassembled WGS sequence"/>
</dbReference>
<dbReference type="EMBL" id="JAUSUZ010000001">
    <property type="protein sequence ID" value="MDQ0367756.1"/>
    <property type="molecule type" value="Genomic_DNA"/>
</dbReference>
<name>A0AAE4AZH4_9ACTN</name>
<organism evidence="2 3">
    <name type="scientific">Catenuloplanes indicus</name>
    <dbReference type="NCBI Taxonomy" id="137267"/>
    <lineage>
        <taxon>Bacteria</taxon>
        <taxon>Bacillati</taxon>
        <taxon>Actinomycetota</taxon>
        <taxon>Actinomycetes</taxon>
        <taxon>Micromonosporales</taxon>
        <taxon>Micromonosporaceae</taxon>
        <taxon>Catenuloplanes</taxon>
    </lineage>
</organism>
<keyword evidence="1" id="KW-0812">Transmembrane</keyword>
<comment type="caution">
    <text evidence="2">The sequence shown here is derived from an EMBL/GenBank/DDBJ whole genome shotgun (WGS) entry which is preliminary data.</text>
</comment>
<accession>A0AAE4AZH4</accession>
<reference evidence="2 3" key="1">
    <citation type="submission" date="2023-07" db="EMBL/GenBank/DDBJ databases">
        <title>Sequencing the genomes of 1000 actinobacteria strains.</title>
        <authorList>
            <person name="Klenk H.-P."/>
        </authorList>
    </citation>
    <scope>NUCLEOTIDE SEQUENCE [LARGE SCALE GENOMIC DNA]</scope>
    <source>
        <strain evidence="2 3">DSM 44709</strain>
    </source>
</reference>
<gene>
    <name evidence="2" type="ORF">J2S42_004425</name>
</gene>
<feature type="transmembrane region" description="Helical" evidence="1">
    <location>
        <begin position="41"/>
        <end position="62"/>
    </location>
</feature>
<keyword evidence="1" id="KW-0472">Membrane</keyword>
<sequence>MALGRPSARAGLYLAAFVLVTDALANGYAGCCLPVGSPASRVAQAVISGLAAGSLLVAYRAAPWMRR</sequence>
<evidence type="ECO:0000256" key="1">
    <source>
        <dbReference type="SAM" id="Phobius"/>
    </source>
</evidence>
<proteinExistence type="predicted"/>